<accession>A0ACC1NC69</accession>
<reference evidence="1" key="1">
    <citation type="submission" date="2022-08" db="EMBL/GenBank/DDBJ databases">
        <title>Genome Sequence of Lecanicillium fungicola.</title>
        <authorList>
            <person name="Buettner E."/>
        </authorList>
    </citation>
    <scope>NUCLEOTIDE SEQUENCE</scope>
    <source>
        <strain evidence="1">Babe33</strain>
    </source>
</reference>
<comment type="caution">
    <text evidence="1">The sequence shown here is derived from an EMBL/GenBank/DDBJ whole genome shotgun (WGS) entry which is preliminary data.</text>
</comment>
<name>A0ACC1NC69_9HYPO</name>
<dbReference type="Proteomes" id="UP001143910">
    <property type="component" value="Unassembled WGS sequence"/>
</dbReference>
<protein>
    <submittedName>
        <fullName evidence="1">Uncharacterized protein</fullName>
    </submittedName>
</protein>
<proteinExistence type="predicted"/>
<evidence type="ECO:0000313" key="2">
    <source>
        <dbReference type="Proteomes" id="UP001143910"/>
    </source>
</evidence>
<keyword evidence="2" id="KW-1185">Reference proteome</keyword>
<evidence type="ECO:0000313" key="1">
    <source>
        <dbReference type="EMBL" id="KAJ2976388.1"/>
    </source>
</evidence>
<sequence>MMDYTARIFSHRPEDTTAPILVDADRPGRQISWDDYSATVKRIAVGLRSHGVASQDGVGLLSHNDIYYYVLGDGAIATGAVFTGIPTFVKQGELAHAIQAGGLQWLFASPEFLELALATVQSLGLPSDMVLLFDPPGSS</sequence>
<gene>
    <name evidence="1" type="ORF">NQ176_g4984</name>
</gene>
<dbReference type="EMBL" id="JANJQO010000590">
    <property type="protein sequence ID" value="KAJ2976388.1"/>
    <property type="molecule type" value="Genomic_DNA"/>
</dbReference>
<organism evidence="1 2">
    <name type="scientific">Zarea fungicola</name>
    <dbReference type="NCBI Taxonomy" id="93591"/>
    <lineage>
        <taxon>Eukaryota</taxon>
        <taxon>Fungi</taxon>
        <taxon>Dikarya</taxon>
        <taxon>Ascomycota</taxon>
        <taxon>Pezizomycotina</taxon>
        <taxon>Sordariomycetes</taxon>
        <taxon>Hypocreomycetidae</taxon>
        <taxon>Hypocreales</taxon>
        <taxon>Cordycipitaceae</taxon>
        <taxon>Zarea</taxon>
    </lineage>
</organism>